<dbReference type="InterPro" id="IPR000792">
    <property type="entry name" value="Tscrpt_reg_LuxR_C"/>
</dbReference>
<feature type="transmembrane region" description="Helical" evidence="4">
    <location>
        <begin position="264"/>
        <end position="281"/>
    </location>
</feature>
<feature type="transmembrane region" description="Helical" evidence="4">
    <location>
        <begin position="346"/>
        <end position="366"/>
    </location>
</feature>
<dbReference type="CDD" id="cd06170">
    <property type="entry name" value="LuxR_C_like"/>
    <property type="match status" value="1"/>
</dbReference>
<feature type="transmembrane region" description="Helical" evidence="4">
    <location>
        <begin position="157"/>
        <end position="176"/>
    </location>
</feature>
<evidence type="ECO:0000313" key="7">
    <source>
        <dbReference type="Proteomes" id="UP000253975"/>
    </source>
</evidence>
<dbReference type="EMBL" id="PPTO01000007">
    <property type="protein sequence ID" value="RDB58680.1"/>
    <property type="molecule type" value="Genomic_DNA"/>
</dbReference>
<dbReference type="Pfam" id="PF00196">
    <property type="entry name" value="GerE"/>
    <property type="match status" value="1"/>
</dbReference>
<keyword evidence="2" id="KW-0238">DNA-binding</keyword>
<feature type="transmembrane region" description="Helical" evidence="4">
    <location>
        <begin position="73"/>
        <end position="92"/>
    </location>
</feature>
<reference evidence="6 7" key="1">
    <citation type="journal article" date="2018" name="Elife">
        <title>Discovery and characterization of a prevalent human gut bacterial enzyme sufficient for the inactivation of a family of plant toxins.</title>
        <authorList>
            <person name="Koppel N."/>
            <person name="Bisanz J.E."/>
            <person name="Pandelia M.E."/>
            <person name="Turnbaugh P.J."/>
            <person name="Balskus E.P."/>
        </authorList>
    </citation>
    <scope>NUCLEOTIDE SEQUENCE [LARGE SCALE GENOMIC DNA]</scope>
    <source>
        <strain evidence="6 7">OB21 GAM31</strain>
    </source>
</reference>
<protein>
    <recommendedName>
        <fullName evidence="5">HTH luxR-type domain-containing protein</fullName>
    </recommendedName>
</protein>
<dbReference type="InterPro" id="IPR016032">
    <property type="entry name" value="Sig_transdc_resp-reg_C-effctor"/>
</dbReference>
<evidence type="ECO:0000256" key="3">
    <source>
        <dbReference type="ARBA" id="ARBA00023163"/>
    </source>
</evidence>
<feature type="transmembrane region" description="Helical" evidence="4">
    <location>
        <begin position="209"/>
        <end position="229"/>
    </location>
</feature>
<feature type="transmembrane region" description="Helical" evidence="4">
    <location>
        <begin position="131"/>
        <end position="151"/>
    </location>
</feature>
<feature type="transmembrane region" description="Helical" evidence="4">
    <location>
        <begin position="98"/>
        <end position="119"/>
    </location>
</feature>
<dbReference type="Proteomes" id="UP000253975">
    <property type="component" value="Unassembled WGS sequence"/>
</dbReference>
<gene>
    <name evidence="6" type="ORF">C1881_05205</name>
</gene>
<keyword evidence="3" id="KW-0804">Transcription</keyword>
<evidence type="ECO:0000256" key="4">
    <source>
        <dbReference type="SAM" id="Phobius"/>
    </source>
</evidence>
<dbReference type="PANTHER" id="PTHR44688">
    <property type="entry name" value="DNA-BINDING TRANSCRIPTIONAL ACTIVATOR DEVR_DOSR"/>
    <property type="match status" value="1"/>
</dbReference>
<dbReference type="PANTHER" id="PTHR44688:SF16">
    <property type="entry name" value="DNA-BINDING TRANSCRIPTIONAL ACTIVATOR DEVR_DOSR"/>
    <property type="match status" value="1"/>
</dbReference>
<keyword evidence="4" id="KW-0812">Transmembrane</keyword>
<name>A0A369LH83_9ACTN</name>
<feature type="transmembrane region" description="Helical" evidence="4">
    <location>
        <begin position="16"/>
        <end position="36"/>
    </location>
</feature>
<feature type="transmembrane region" description="Helical" evidence="4">
    <location>
        <begin position="318"/>
        <end position="340"/>
    </location>
</feature>
<feature type="domain" description="HTH luxR-type" evidence="5">
    <location>
        <begin position="400"/>
        <end position="465"/>
    </location>
</feature>
<evidence type="ECO:0000313" key="6">
    <source>
        <dbReference type="EMBL" id="RDB58680.1"/>
    </source>
</evidence>
<dbReference type="GO" id="GO:0003677">
    <property type="term" value="F:DNA binding"/>
    <property type="evidence" value="ECO:0007669"/>
    <property type="project" value="UniProtKB-KW"/>
</dbReference>
<sequence>MEHNEMMANPIRHIRFIGYGLTNAWSFMLLFVPLFGAHDSTTVVSGSMLSGALCGLMLLLVSPKLQTIAGRKVLSFFFALGASIGTLLYAYPMHPSSPVALLGLLLSGFCFIGIVASWFENYACLSTRDVVLLAGCSFLFAAILCLVLAAVPIGISALLLAALPIASFALMPHSLVEKPHATTGEQETAAQAAHSLIDNIKASVKWRTLAGLFVTFFALGSIGALMPASEPPFDFGIKFLIIPVIIFVFFAVSALTLRSKVDMTILYKVMLASFAALVFLFSNSENVPLSMVFSGFITADVLMWIMLLLIAKKSPAKPMVVFIIGWFAECAGNVSGHIVAPLCAGQSTIFVAAVLMFIVLTVGLMFSDGQFVLDFDIEADESSVHVEETPIEDSRGAIREFCEHYGLSPRESEVCEMWLTGHGLKYIQENLFISEATVKTHVRNIYRKCDTHNRAEILALYEAELEK</sequence>
<dbReference type="InterPro" id="IPR036388">
    <property type="entry name" value="WH-like_DNA-bd_sf"/>
</dbReference>
<evidence type="ECO:0000259" key="5">
    <source>
        <dbReference type="PROSITE" id="PS50043"/>
    </source>
</evidence>
<keyword evidence="4" id="KW-1133">Transmembrane helix</keyword>
<dbReference type="SUPFAM" id="SSF46894">
    <property type="entry name" value="C-terminal effector domain of the bipartite response regulators"/>
    <property type="match status" value="1"/>
</dbReference>
<feature type="transmembrane region" description="Helical" evidence="4">
    <location>
        <begin position="42"/>
        <end position="61"/>
    </location>
</feature>
<dbReference type="AlphaFoldDB" id="A0A369LH83"/>
<dbReference type="GO" id="GO:0006355">
    <property type="term" value="P:regulation of DNA-templated transcription"/>
    <property type="evidence" value="ECO:0007669"/>
    <property type="project" value="InterPro"/>
</dbReference>
<evidence type="ECO:0000256" key="1">
    <source>
        <dbReference type="ARBA" id="ARBA00023015"/>
    </source>
</evidence>
<dbReference type="PRINTS" id="PR00038">
    <property type="entry name" value="HTHLUXR"/>
</dbReference>
<dbReference type="RefSeq" id="WP_114615480.1">
    <property type="nucleotide sequence ID" value="NZ_PPTO01000007.1"/>
</dbReference>
<proteinExistence type="predicted"/>
<accession>A0A369LH83</accession>
<evidence type="ECO:0000256" key="2">
    <source>
        <dbReference type="ARBA" id="ARBA00023125"/>
    </source>
</evidence>
<dbReference type="SMART" id="SM00421">
    <property type="entry name" value="HTH_LUXR"/>
    <property type="match status" value="1"/>
</dbReference>
<keyword evidence="4" id="KW-0472">Membrane</keyword>
<organism evidence="6 7">
    <name type="scientific">Slackia isoflavoniconvertens</name>
    <dbReference type="NCBI Taxonomy" id="572010"/>
    <lineage>
        <taxon>Bacteria</taxon>
        <taxon>Bacillati</taxon>
        <taxon>Actinomycetota</taxon>
        <taxon>Coriobacteriia</taxon>
        <taxon>Eggerthellales</taxon>
        <taxon>Eggerthellaceae</taxon>
        <taxon>Slackia</taxon>
    </lineage>
</organism>
<keyword evidence="1" id="KW-0805">Transcription regulation</keyword>
<dbReference type="PROSITE" id="PS50043">
    <property type="entry name" value="HTH_LUXR_2"/>
    <property type="match status" value="1"/>
</dbReference>
<feature type="transmembrane region" description="Helical" evidence="4">
    <location>
        <begin position="235"/>
        <end position="257"/>
    </location>
</feature>
<comment type="caution">
    <text evidence="6">The sequence shown here is derived from an EMBL/GenBank/DDBJ whole genome shotgun (WGS) entry which is preliminary data.</text>
</comment>
<dbReference type="Gene3D" id="1.10.10.10">
    <property type="entry name" value="Winged helix-like DNA-binding domain superfamily/Winged helix DNA-binding domain"/>
    <property type="match status" value="1"/>
</dbReference>
<feature type="transmembrane region" description="Helical" evidence="4">
    <location>
        <begin position="287"/>
        <end position="311"/>
    </location>
</feature>